<dbReference type="GO" id="GO:0006303">
    <property type="term" value="P:double-strand break repair via nonhomologous end joining"/>
    <property type="evidence" value="ECO:0007669"/>
    <property type="project" value="TreeGrafter"/>
</dbReference>
<sequence>MPPSESLKKRKQSPSVGEPRTLLSFFDAKRPKHESFQANSNTALASAQPIGKHSEVIIISDDEDYTEGRSISISGEEILDLSFSGDEYDSKFDEPQLTMDESNHSPNPNNVDFGGHESPQCLGKQILTDSVALGSCSICGLLFLDATEKEVNGHVTECLSNRDKTHDLPANKAESNSYGSTGVSEGLKVLNNLTSDKEELEARNPADAMGNSKNGAKILKPRGKAKPSGDRGNAKRRKPAPFYKVLPGMPIAVDAFCYGKIPEVTAYFLSHAHSDHYTSLSSSWKNGPIYCSETTGNLIKHMLRVDSKWVNFLPENKSVEIPDTGGVRVTLIDANHCPGSSIFVFSGRQTVDAGDSPTKSSFIGSAREFTYLHCGDFRACPAHILHPAIRGQRLDIVYLDTTYLNPKYCFPPQTLIIEACAELAKQHIQGNKNERSLVLPPGSASKSGWFKPSPKMVAQVQSSAQPASIGGANQRMLVVVGTYTIGKERVLKAIAETLSSKVYCNSKKHAIFMCQADPVLHTLLTKDPANAQVHVLPLGQINIENLSEYLDHHRGRYDRILGFRPTGWAFAPPAGQTMTPTIDQILAQACSHKYTAADLRPQRGSNSRVTIYGVPYSEHSSFRELTCFALSIDWSRMIATVNIGSAEGRQKMQVWFDKWAKARRDRAGAMVEYRCDDYW</sequence>
<dbReference type="EMBL" id="SSOP01000016">
    <property type="protein sequence ID" value="KAB5594775.1"/>
    <property type="molecule type" value="Genomic_DNA"/>
</dbReference>
<feature type="domain" description="DNA repair metallo-beta-lactamase" evidence="7">
    <location>
        <begin position="520"/>
        <end position="644"/>
    </location>
</feature>
<comment type="caution">
    <text evidence="9">The sequence shown here is derived from an EMBL/GenBank/DDBJ whole genome shotgun (WGS) entry which is preliminary data.</text>
</comment>
<dbReference type="Gene3D" id="3.60.15.10">
    <property type="entry name" value="Ribonuclease Z/Hydroxyacylglutathione hydrolase-like"/>
    <property type="match status" value="1"/>
</dbReference>
<dbReference type="AlphaFoldDB" id="A0A5N5QSP8"/>
<feature type="region of interest" description="Disordered" evidence="6">
    <location>
        <begin position="1"/>
        <end position="20"/>
    </location>
</feature>
<keyword evidence="3" id="KW-0227">DNA damage</keyword>
<keyword evidence="4" id="KW-0234">DNA repair</keyword>
<comment type="similarity">
    <text evidence="2">Belongs to the DNA repair metallo-beta-lactamase (DRMBL) family.</text>
</comment>
<evidence type="ECO:0000259" key="7">
    <source>
        <dbReference type="Pfam" id="PF07522"/>
    </source>
</evidence>
<evidence type="ECO:0000313" key="10">
    <source>
        <dbReference type="Proteomes" id="UP000383932"/>
    </source>
</evidence>
<evidence type="ECO:0000256" key="6">
    <source>
        <dbReference type="SAM" id="MobiDB-lite"/>
    </source>
</evidence>
<dbReference type="GO" id="GO:0003684">
    <property type="term" value="F:damaged DNA binding"/>
    <property type="evidence" value="ECO:0007669"/>
    <property type="project" value="TreeGrafter"/>
</dbReference>
<dbReference type="PANTHER" id="PTHR23240">
    <property type="entry name" value="DNA CROSS-LINK REPAIR PROTEIN PSO2/SNM1-RELATED"/>
    <property type="match status" value="1"/>
</dbReference>
<evidence type="ECO:0000256" key="2">
    <source>
        <dbReference type="ARBA" id="ARBA00010304"/>
    </source>
</evidence>
<gene>
    <name evidence="9" type="ORF">CTheo_1754</name>
</gene>
<dbReference type="FunFam" id="3.40.50.12650:FF:000007">
    <property type="entry name" value="DNA cross-link repair 1A protein, variant"/>
    <property type="match status" value="1"/>
</dbReference>
<dbReference type="InterPro" id="IPR036866">
    <property type="entry name" value="RibonucZ/Hydroxyglut_hydro"/>
</dbReference>
<dbReference type="PANTHER" id="PTHR23240:SF6">
    <property type="entry name" value="DNA CROSS-LINK REPAIR 1A PROTEIN"/>
    <property type="match status" value="1"/>
</dbReference>
<evidence type="ECO:0000313" key="9">
    <source>
        <dbReference type="EMBL" id="KAB5594775.1"/>
    </source>
</evidence>
<dbReference type="Pfam" id="PF12706">
    <property type="entry name" value="Lactamase_B_2"/>
    <property type="match status" value="1"/>
</dbReference>
<dbReference type="GO" id="GO:0036297">
    <property type="term" value="P:interstrand cross-link repair"/>
    <property type="evidence" value="ECO:0007669"/>
    <property type="project" value="TreeGrafter"/>
</dbReference>
<accession>A0A5N5QSP8</accession>
<feature type="region of interest" description="Disordered" evidence="6">
    <location>
        <begin position="201"/>
        <end position="239"/>
    </location>
</feature>
<organism evidence="9 10">
    <name type="scientific">Ceratobasidium theobromae</name>
    <dbReference type="NCBI Taxonomy" id="1582974"/>
    <lineage>
        <taxon>Eukaryota</taxon>
        <taxon>Fungi</taxon>
        <taxon>Dikarya</taxon>
        <taxon>Basidiomycota</taxon>
        <taxon>Agaricomycotina</taxon>
        <taxon>Agaricomycetes</taxon>
        <taxon>Cantharellales</taxon>
        <taxon>Ceratobasidiaceae</taxon>
        <taxon>Ceratobasidium</taxon>
    </lineage>
</organism>
<protein>
    <submittedName>
        <fullName evidence="9">DNA cross-link repair protein pso2/snm1</fullName>
    </submittedName>
</protein>
<dbReference type="Pfam" id="PF07522">
    <property type="entry name" value="DRMBL"/>
    <property type="match status" value="1"/>
</dbReference>
<evidence type="ECO:0000256" key="3">
    <source>
        <dbReference type="ARBA" id="ARBA00022763"/>
    </source>
</evidence>
<dbReference type="GO" id="GO:0035312">
    <property type="term" value="F:5'-3' DNA exonuclease activity"/>
    <property type="evidence" value="ECO:0007669"/>
    <property type="project" value="TreeGrafter"/>
</dbReference>
<evidence type="ECO:0000259" key="8">
    <source>
        <dbReference type="Pfam" id="PF12706"/>
    </source>
</evidence>
<dbReference type="OrthoDB" id="262529at2759"/>
<reference evidence="9 10" key="1">
    <citation type="journal article" date="2019" name="Fungal Biol. Biotechnol.">
        <title>Draft genome sequence of fastidious pathogen Ceratobasidium theobromae, which causes vascular-streak dieback in Theobroma cacao.</title>
        <authorList>
            <person name="Ali S.S."/>
            <person name="Asman A."/>
            <person name="Shao J."/>
            <person name="Firmansyah A.P."/>
            <person name="Susilo A.W."/>
            <person name="Rosmana A."/>
            <person name="McMahon P."/>
            <person name="Junaid M."/>
            <person name="Guest D."/>
            <person name="Kheng T.Y."/>
            <person name="Meinhardt L.W."/>
            <person name="Bailey B.A."/>
        </authorList>
    </citation>
    <scope>NUCLEOTIDE SEQUENCE [LARGE SCALE GENOMIC DNA]</scope>
    <source>
        <strain evidence="9 10">CT2</strain>
    </source>
</reference>
<comment type="subcellular location">
    <subcellularLocation>
        <location evidence="1">Nucleus</location>
    </subcellularLocation>
</comment>
<keyword evidence="5" id="KW-0539">Nucleus</keyword>
<dbReference type="InterPro" id="IPR011084">
    <property type="entry name" value="DRMBL"/>
</dbReference>
<evidence type="ECO:0000256" key="1">
    <source>
        <dbReference type="ARBA" id="ARBA00004123"/>
    </source>
</evidence>
<dbReference type="SUPFAM" id="SSF56281">
    <property type="entry name" value="Metallo-hydrolase/oxidoreductase"/>
    <property type="match status" value="1"/>
</dbReference>
<evidence type="ECO:0000256" key="5">
    <source>
        <dbReference type="ARBA" id="ARBA00023242"/>
    </source>
</evidence>
<proteinExistence type="inferred from homology"/>
<dbReference type="InterPro" id="IPR001279">
    <property type="entry name" value="Metallo-B-lactamas"/>
</dbReference>
<name>A0A5N5QSP8_9AGAM</name>
<dbReference type="Proteomes" id="UP000383932">
    <property type="component" value="Unassembled WGS sequence"/>
</dbReference>
<keyword evidence="10" id="KW-1185">Reference proteome</keyword>
<dbReference type="CDD" id="cd16273">
    <property type="entry name" value="SNM1A-1C-like_MBL-fold"/>
    <property type="match status" value="1"/>
</dbReference>
<feature type="domain" description="Metallo-beta-lactamase" evidence="8">
    <location>
        <begin position="261"/>
        <end position="424"/>
    </location>
</feature>
<dbReference type="GO" id="GO:0005634">
    <property type="term" value="C:nucleus"/>
    <property type="evidence" value="ECO:0007669"/>
    <property type="project" value="UniProtKB-SubCell"/>
</dbReference>
<dbReference type="Gene3D" id="3.40.50.12650">
    <property type="match status" value="1"/>
</dbReference>
<evidence type="ECO:0000256" key="4">
    <source>
        <dbReference type="ARBA" id="ARBA00023204"/>
    </source>
</evidence>